<evidence type="ECO:0000313" key="4">
    <source>
        <dbReference type="Proteomes" id="UP000273405"/>
    </source>
</evidence>
<keyword evidence="2" id="KW-0413">Isomerase</keyword>
<protein>
    <submittedName>
        <fullName evidence="3">N-acyl-D-glucosamine 2-epimerase</fullName>
    </submittedName>
</protein>
<dbReference type="Proteomes" id="UP000273405">
    <property type="component" value="Unassembled WGS sequence"/>
</dbReference>
<dbReference type="RefSeq" id="WP_120629510.1">
    <property type="nucleotide sequence ID" value="NZ_RAWG01000341.1"/>
</dbReference>
<name>A0A3A8MQQ8_9BACT</name>
<dbReference type="SUPFAM" id="SSF48208">
    <property type="entry name" value="Six-hairpin glycosidases"/>
    <property type="match status" value="1"/>
</dbReference>
<proteinExistence type="inferred from homology"/>
<dbReference type="Pfam" id="PF07221">
    <property type="entry name" value="GlcNAc_2-epim"/>
    <property type="match status" value="1"/>
</dbReference>
<dbReference type="InterPro" id="IPR008928">
    <property type="entry name" value="6-hairpin_glycosidase_sf"/>
</dbReference>
<dbReference type="GO" id="GO:0016853">
    <property type="term" value="F:isomerase activity"/>
    <property type="evidence" value="ECO:0007669"/>
    <property type="project" value="UniProtKB-KW"/>
</dbReference>
<dbReference type="GO" id="GO:0005975">
    <property type="term" value="P:carbohydrate metabolic process"/>
    <property type="evidence" value="ECO:0007669"/>
    <property type="project" value="InterPro"/>
</dbReference>
<accession>A0A3A8MQQ8</accession>
<dbReference type="AlphaFoldDB" id="A0A3A8MQQ8"/>
<reference evidence="4" key="1">
    <citation type="submission" date="2018-09" db="EMBL/GenBank/DDBJ databases">
        <authorList>
            <person name="Livingstone P.G."/>
            <person name="Whitworth D.E."/>
        </authorList>
    </citation>
    <scope>NUCLEOTIDE SEQUENCE [LARGE SCALE GENOMIC DNA]</scope>
    <source>
        <strain evidence="4">CA040B</strain>
    </source>
</reference>
<sequence>MNNFCQTLTLQGTVTSSQPEQLRCDLLLRSGDTVTLHFGAETTFSVLTNIDGTSNDRVPDAPEQGGGELARKVARYLRPKDTVFIRAIRFEHEGEERYDARAVTRMHSEPQRFLFEDPHWWMTQTMHMANAWLDDLFGDSRTYSEDDFSKRYRTNLNFYGGATDDNLQAMPTLARLIYGLSSAYLMTGDHRYRLAAGAGIQFQRSSFRILSPDGQSCIWAFGRRKGVNGTVTLRASENSDDSGAIALYEQIYGLAGLAQYFRITSDPEVLEDIRRTVKTFNTLFLDSKDVNAEFPGFDGYFAHLDPVTLRPDSAALGRLRSRKNWNSVGDHIPAYLINLILALDPLPQGADPEVASFLDTCREMLDRTTRLILEKFPAPDSLYVNERFLADWTPDHQWGWQQDRAVVGHNYKIAWNLARIAWYQLGTGRQQEAQRALQLAERLAKAMVSHGADRIRGGCFDAVERHPTNGQPLEFPWGSVKDFWQQEQAILANLILHGQTGDPEYLDQARSMSAFWNMFFLDRDNQNVFFRVNEDGLPILNGSYANKGQYAVAGYHSFELNYLAHVYTCAYVSPASSFCLYFHPSAHSGFRSINVLPDFVKPGSIEISSVSINGRHRAHFDPHRFQIPLEPADLGSEVIVQFRRKS</sequence>
<evidence type="ECO:0000256" key="1">
    <source>
        <dbReference type="ARBA" id="ARBA00008558"/>
    </source>
</evidence>
<evidence type="ECO:0000313" key="3">
    <source>
        <dbReference type="EMBL" id="RKH34678.1"/>
    </source>
</evidence>
<dbReference type="EMBL" id="RAWG01000341">
    <property type="protein sequence ID" value="RKH34678.1"/>
    <property type="molecule type" value="Genomic_DNA"/>
</dbReference>
<dbReference type="InterPro" id="IPR010819">
    <property type="entry name" value="AGE/CE"/>
</dbReference>
<evidence type="ECO:0000256" key="2">
    <source>
        <dbReference type="ARBA" id="ARBA00023235"/>
    </source>
</evidence>
<keyword evidence="4" id="KW-1185">Reference proteome</keyword>
<comment type="similarity">
    <text evidence="1">Belongs to the N-acylglucosamine 2-epimerase family.</text>
</comment>
<dbReference type="Gene3D" id="1.50.10.10">
    <property type="match status" value="1"/>
</dbReference>
<gene>
    <name evidence="3" type="ORF">D7X12_34780</name>
</gene>
<dbReference type="OrthoDB" id="5141876at2"/>
<dbReference type="InterPro" id="IPR012341">
    <property type="entry name" value="6hp_glycosidase-like_sf"/>
</dbReference>
<comment type="caution">
    <text evidence="3">The sequence shown here is derived from an EMBL/GenBank/DDBJ whole genome shotgun (WGS) entry which is preliminary data.</text>
</comment>
<organism evidence="3 4">
    <name type="scientific">Corallococcus sicarius</name>
    <dbReference type="NCBI Taxonomy" id="2316726"/>
    <lineage>
        <taxon>Bacteria</taxon>
        <taxon>Pseudomonadati</taxon>
        <taxon>Myxococcota</taxon>
        <taxon>Myxococcia</taxon>
        <taxon>Myxococcales</taxon>
        <taxon>Cystobacterineae</taxon>
        <taxon>Myxococcaceae</taxon>
        <taxon>Corallococcus</taxon>
    </lineage>
</organism>